<comment type="caution">
    <text evidence="3">The sequence shown here is derived from an EMBL/GenBank/DDBJ whole genome shotgun (WGS) entry which is preliminary data.</text>
</comment>
<reference evidence="3" key="2">
    <citation type="submission" date="2022-01" db="EMBL/GenBank/DDBJ databases">
        <authorList>
            <person name="Yamashiro T."/>
            <person name="Shiraishi A."/>
            <person name="Satake H."/>
            <person name="Nakayama K."/>
        </authorList>
    </citation>
    <scope>NUCLEOTIDE SEQUENCE</scope>
</reference>
<feature type="compositionally biased region" description="Basic and acidic residues" evidence="2">
    <location>
        <begin position="159"/>
        <end position="168"/>
    </location>
</feature>
<evidence type="ECO:0000313" key="4">
    <source>
        <dbReference type="Proteomes" id="UP001151760"/>
    </source>
</evidence>
<dbReference type="Proteomes" id="UP001151760">
    <property type="component" value="Unassembled WGS sequence"/>
</dbReference>
<evidence type="ECO:0000313" key="3">
    <source>
        <dbReference type="EMBL" id="GJT99138.1"/>
    </source>
</evidence>
<gene>
    <name evidence="3" type="ORF">Tco_1094656</name>
</gene>
<sequence length="179" mass="21238">MLKFKKEIVSKQNLPRENVFIKSSFEDNVKRIARNRLSEEFEPLVKDVNLQLKCFEKGLVKEMKDDLKYVTSHEDEFDKTCLILDIQQEYFKTQFESAISESHRHVYEIEMFEQNYSLENENRRLKKTITELSKQASNVKEEMTKRYAQYEKDFAKPEAHCISHESKSPNKSLTSVQNG</sequence>
<protein>
    <submittedName>
        <fullName evidence="3">Uncharacterized protein</fullName>
    </submittedName>
</protein>
<evidence type="ECO:0000256" key="1">
    <source>
        <dbReference type="SAM" id="Coils"/>
    </source>
</evidence>
<feature type="region of interest" description="Disordered" evidence="2">
    <location>
        <begin position="159"/>
        <end position="179"/>
    </location>
</feature>
<dbReference type="EMBL" id="BQNB010020741">
    <property type="protein sequence ID" value="GJT99138.1"/>
    <property type="molecule type" value="Genomic_DNA"/>
</dbReference>
<proteinExistence type="predicted"/>
<accession>A0ABQ5IG47</accession>
<evidence type="ECO:0000256" key="2">
    <source>
        <dbReference type="SAM" id="MobiDB-lite"/>
    </source>
</evidence>
<name>A0ABQ5IG47_9ASTR</name>
<organism evidence="3 4">
    <name type="scientific">Tanacetum coccineum</name>
    <dbReference type="NCBI Taxonomy" id="301880"/>
    <lineage>
        <taxon>Eukaryota</taxon>
        <taxon>Viridiplantae</taxon>
        <taxon>Streptophyta</taxon>
        <taxon>Embryophyta</taxon>
        <taxon>Tracheophyta</taxon>
        <taxon>Spermatophyta</taxon>
        <taxon>Magnoliopsida</taxon>
        <taxon>eudicotyledons</taxon>
        <taxon>Gunneridae</taxon>
        <taxon>Pentapetalae</taxon>
        <taxon>asterids</taxon>
        <taxon>campanulids</taxon>
        <taxon>Asterales</taxon>
        <taxon>Asteraceae</taxon>
        <taxon>Asteroideae</taxon>
        <taxon>Anthemideae</taxon>
        <taxon>Anthemidinae</taxon>
        <taxon>Tanacetum</taxon>
    </lineage>
</organism>
<feature type="coiled-coil region" evidence="1">
    <location>
        <begin position="115"/>
        <end position="153"/>
    </location>
</feature>
<keyword evidence="1" id="KW-0175">Coiled coil</keyword>
<keyword evidence="4" id="KW-1185">Reference proteome</keyword>
<feature type="compositionally biased region" description="Polar residues" evidence="2">
    <location>
        <begin position="169"/>
        <end position="179"/>
    </location>
</feature>
<reference evidence="3" key="1">
    <citation type="journal article" date="2022" name="Int. J. Mol. Sci.">
        <title>Draft Genome of Tanacetum Coccineum: Genomic Comparison of Closely Related Tanacetum-Family Plants.</title>
        <authorList>
            <person name="Yamashiro T."/>
            <person name="Shiraishi A."/>
            <person name="Nakayama K."/>
            <person name="Satake H."/>
        </authorList>
    </citation>
    <scope>NUCLEOTIDE SEQUENCE</scope>
</reference>